<accession>A0ABS7ZNH0</accession>
<comment type="caution">
    <text evidence="1">The sequence shown here is derived from an EMBL/GenBank/DDBJ whole genome shotgun (WGS) entry which is preliminary data.</text>
</comment>
<reference evidence="1 2" key="1">
    <citation type="submission" date="2020-12" db="EMBL/GenBank/DDBJ databases">
        <title>Novel Thalassolituus-related marine hydrocarbonoclastic bacteria mediated algae-derived hydrocarbons mineralization in twilight zone of the northern South China Sea.</title>
        <authorList>
            <person name="Dong C."/>
        </authorList>
    </citation>
    <scope>NUCLEOTIDE SEQUENCE [LARGE SCALE GENOMIC DNA]</scope>
    <source>
        <strain evidence="1 2">IMCC1826</strain>
    </source>
</reference>
<name>A0ABS7ZNH0_9GAMM</name>
<protein>
    <recommendedName>
        <fullName evidence="3">Phosphoribulokinase/uridine kinase domain-containing protein</fullName>
    </recommendedName>
</protein>
<evidence type="ECO:0008006" key="3">
    <source>
        <dbReference type="Google" id="ProtNLM"/>
    </source>
</evidence>
<organism evidence="1 2">
    <name type="scientific">Thalassolituus marinus</name>
    <dbReference type="NCBI Taxonomy" id="671053"/>
    <lineage>
        <taxon>Bacteria</taxon>
        <taxon>Pseudomonadati</taxon>
        <taxon>Pseudomonadota</taxon>
        <taxon>Gammaproteobacteria</taxon>
        <taxon>Oceanospirillales</taxon>
        <taxon>Oceanospirillaceae</taxon>
        <taxon>Thalassolituus</taxon>
    </lineage>
</organism>
<dbReference type="RefSeq" id="WP_225672875.1">
    <property type="nucleotide sequence ID" value="NZ_JAEDAH010000027.1"/>
</dbReference>
<evidence type="ECO:0000313" key="1">
    <source>
        <dbReference type="EMBL" id="MCA6063159.1"/>
    </source>
</evidence>
<keyword evidence="2" id="KW-1185">Reference proteome</keyword>
<sequence>MTSDQNSAAFSATSMLHTLTNISSFPGSSELPAGWMQQWTDIWASVAARVAQQKTNGAFVIGIHGGQGSGKSTLSKALAGVFREAFGWNTVVLSIDDLYLPHQDRQNLSRDVHPLLSTRGVPGTHDAELGCQLISRLRALRAGDVLAIPSFDKASDDRLPEAHWHQVSGPVDLVLFEGWCVGCRPVSDTQLAEPVNTLEAQEDTDGEWRRFVNEQLSTDYQQWFSLIDYLIMLKVPDMEAVLEWRGQQEQGNKACAAGHGPDRSLDDAKLKRFIQHYERLTRQALEAMPGWANLIISLNPQHQVDDIRENTAQEAVL</sequence>
<dbReference type="Gene3D" id="3.40.50.300">
    <property type="entry name" value="P-loop containing nucleotide triphosphate hydrolases"/>
    <property type="match status" value="1"/>
</dbReference>
<dbReference type="Proteomes" id="UP000714380">
    <property type="component" value="Unassembled WGS sequence"/>
</dbReference>
<dbReference type="SUPFAM" id="SSF52540">
    <property type="entry name" value="P-loop containing nucleoside triphosphate hydrolases"/>
    <property type="match status" value="1"/>
</dbReference>
<dbReference type="PANTHER" id="PTHR10285">
    <property type="entry name" value="URIDINE KINASE"/>
    <property type="match status" value="1"/>
</dbReference>
<dbReference type="InterPro" id="IPR027417">
    <property type="entry name" value="P-loop_NTPase"/>
</dbReference>
<evidence type="ECO:0000313" key="2">
    <source>
        <dbReference type="Proteomes" id="UP000714380"/>
    </source>
</evidence>
<proteinExistence type="predicted"/>
<dbReference type="EMBL" id="JAEDAH010000027">
    <property type="protein sequence ID" value="MCA6063159.1"/>
    <property type="molecule type" value="Genomic_DNA"/>
</dbReference>
<gene>
    <name evidence="1" type="ORF">I9W95_06005</name>
</gene>